<comment type="caution">
    <text evidence="1">The sequence shown here is derived from an EMBL/GenBank/DDBJ whole genome shotgun (WGS) entry which is preliminary data.</text>
</comment>
<sequence length="285" mass="33130">MKQRWKIIITSALTIAILLFILLNQTTAPVITYFPNDPSLKYDRSNTSISIKESTGDDTYIVDWESYSSLSDPVYLRQDVSILFMDGRLKGMKSIWKEQEKNIHLSSSFEESDSSLFQAITFHHGEIHYSSDDIKTVQSMSSSKVYVIDSPHTKLVSFAKPVTDNEKDWSSTVDQTINQYLHYVWNEWITEKSINIEEYDLVQLVDLIHFNDQTLPDLTEEQTNKVIGQLWEGLYKNYVIPMLNKQWKDGTPMPIVLFSKDNTHLIVVFEDGDQQVQVLYQQYTF</sequence>
<evidence type="ECO:0000313" key="1">
    <source>
        <dbReference type="EMBL" id="MBB6511787.1"/>
    </source>
</evidence>
<evidence type="ECO:0000313" key="2">
    <source>
        <dbReference type="Proteomes" id="UP000572212"/>
    </source>
</evidence>
<dbReference type="Proteomes" id="UP000572212">
    <property type="component" value="Unassembled WGS sequence"/>
</dbReference>
<proteinExistence type="predicted"/>
<dbReference type="EMBL" id="JACHON010000001">
    <property type="protein sequence ID" value="MBB6511787.1"/>
    <property type="molecule type" value="Genomic_DNA"/>
</dbReference>
<name>A0A841RIT8_9BACI</name>
<gene>
    <name evidence="1" type="ORF">GGQ92_000554</name>
</gene>
<accession>A0A841RIT8</accession>
<dbReference type="RefSeq" id="WP_184244324.1">
    <property type="nucleotide sequence ID" value="NZ_BAAACU010000022.1"/>
</dbReference>
<protein>
    <submittedName>
        <fullName evidence="1">Uncharacterized protein</fullName>
    </submittedName>
</protein>
<reference evidence="1 2" key="1">
    <citation type="submission" date="2020-08" db="EMBL/GenBank/DDBJ databases">
        <title>Genomic Encyclopedia of Type Strains, Phase IV (KMG-IV): sequencing the most valuable type-strain genomes for metagenomic binning, comparative biology and taxonomic classification.</title>
        <authorList>
            <person name="Goeker M."/>
        </authorList>
    </citation>
    <scope>NUCLEOTIDE SEQUENCE [LARGE SCALE GENOMIC DNA]</scope>
    <source>
        <strain evidence="1 2">DSM 11805</strain>
    </source>
</reference>
<keyword evidence="2" id="KW-1185">Reference proteome</keyword>
<organism evidence="1 2">
    <name type="scientific">Gracilibacillus halotolerans</name>
    <dbReference type="NCBI Taxonomy" id="74386"/>
    <lineage>
        <taxon>Bacteria</taxon>
        <taxon>Bacillati</taxon>
        <taxon>Bacillota</taxon>
        <taxon>Bacilli</taxon>
        <taxon>Bacillales</taxon>
        <taxon>Bacillaceae</taxon>
        <taxon>Gracilibacillus</taxon>
    </lineage>
</organism>
<dbReference type="AlphaFoldDB" id="A0A841RIT8"/>